<feature type="domain" description="NB-ARC" evidence="4">
    <location>
        <begin position="168"/>
        <end position="262"/>
    </location>
</feature>
<dbReference type="SUPFAM" id="SSF52540">
    <property type="entry name" value="P-loop containing nucleoside triphosphate hydrolases"/>
    <property type="match status" value="1"/>
</dbReference>
<dbReference type="Gene3D" id="1.20.5.4130">
    <property type="match status" value="1"/>
</dbReference>
<dbReference type="EMBL" id="JXTC01000179">
    <property type="protein sequence ID" value="PON83368.1"/>
    <property type="molecule type" value="Genomic_DNA"/>
</dbReference>
<dbReference type="InterPro" id="IPR038005">
    <property type="entry name" value="RX-like_CC"/>
</dbReference>
<protein>
    <submittedName>
        <fullName evidence="6">NB-ARC domain containing protein</fullName>
    </submittedName>
</protein>
<organism evidence="6 7">
    <name type="scientific">Trema orientale</name>
    <name type="common">Charcoal tree</name>
    <name type="synonym">Celtis orientalis</name>
    <dbReference type="NCBI Taxonomy" id="63057"/>
    <lineage>
        <taxon>Eukaryota</taxon>
        <taxon>Viridiplantae</taxon>
        <taxon>Streptophyta</taxon>
        <taxon>Embryophyta</taxon>
        <taxon>Tracheophyta</taxon>
        <taxon>Spermatophyta</taxon>
        <taxon>Magnoliopsida</taxon>
        <taxon>eudicotyledons</taxon>
        <taxon>Gunneridae</taxon>
        <taxon>Pentapetalae</taxon>
        <taxon>rosids</taxon>
        <taxon>fabids</taxon>
        <taxon>Rosales</taxon>
        <taxon>Cannabaceae</taxon>
        <taxon>Trema</taxon>
    </lineage>
</organism>
<dbReference type="Gene3D" id="3.40.50.300">
    <property type="entry name" value="P-loop containing nucleotide triphosphate hydrolases"/>
    <property type="match status" value="1"/>
</dbReference>
<sequence>MAEVVVSSVIERLTNMVLNEGSLLFGVHDRVKEAKQELQRICCFLRSTDARARHGDETFCNYAVELTDAAYDLEDVIATYASKFATSKEAKCIDYVKKIVSLLLIGRHEVGSKIGKISTRTAKLRASFQAYGIESSDRQHVYSSNATQIMELRRSYSFIVERDIVGFDDDVNKLIHYLTKEGNSSRVVSICGMGGLGKTMLARKIYQNDEVKLRFECLTWVFVSQQCQVRDVWEEILTKLCKLEREEVRNLTNGQIANKLYHVQK</sequence>
<accession>A0A2P5ECV2</accession>
<keyword evidence="2" id="KW-0547">Nucleotide-binding</keyword>
<keyword evidence="1" id="KW-0677">Repeat</keyword>
<name>A0A2P5ECV2_TREOI</name>
<evidence type="ECO:0000259" key="5">
    <source>
        <dbReference type="Pfam" id="PF18052"/>
    </source>
</evidence>
<keyword evidence="7" id="KW-1185">Reference proteome</keyword>
<dbReference type="Pfam" id="PF00931">
    <property type="entry name" value="NB-ARC"/>
    <property type="match status" value="1"/>
</dbReference>
<dbReference type="OrthoDB" id="1193871at2759"/>
<dbReference type="STRING" id="63057.A0A2P5ECV2"/>
<evidence type="ECO:0000256" key="3">
    <source>
        <dbReference type="ARBA" id="ARBA00022821"/>
    </source>
</evidence>
<dbReference type="GO" id="GO:0043531">
    <property type="term" value="F:ADP binding"/>
    <property type="evidence" value="ECO:0007669"/>
    <property type="project" value="InterPro"/>
</dbReference>
<evidence type="ECO:0000313" key="6">
    <source>
        <dbReference type="EMBL" id="PON83368.1"/>
    </source>
</evidence>
<evidence type="ECO:0000256" key="2">
    <source>
        <dbReference type="ARBA" id="ARBA00022741"/>
    </source>
</evidence>
<keyword evidence="3" id="KW-0611">Plant defense</keyword>
<comment type="caution">
    <text evidence="6">The sequence shown here is derived from an EMBL/GenBank/DDBJ whole genome shotgun (WGS) entry which is preliminary data.</text>
</comment>
<evidence type="ECO:0000259" key="4">
    <source>
        <dbReference type="Pfam" id="PF00931"/>
    </source>
</evidence>
<reference evidence="7" key="1">
    <citation type="submission" date="2016-06" db="EMBL/GenBank/DDBJ databases">
        <title>Parallel loss of symbiosis genes in relatives of nitrogen-fixing non-legume Parasponia.</title>
        <authorList>
            <person name="Van Velzen R."/>
            <person name="Holmer R."/>
            <person name="Bu F."/>
            <person name="Rutten L."/>
            <person name="Van Zeijl A."/>
            <person name="Liu W."/>
            <person name="Santuari L."/>
            <person name="Cao Q."/>
            <person name="Sharma T."/>
            <person name="Shen D."/>
            <person name="Roswanjaya Y."/>
            <person name="Wardhani T."/>
            <person name="Kalhor M.S."/>
            <person name="Jansen J."/>
            <person name="Van den Hoogen J."/>
            <person name="Gungor B."/>
            <person name="Hartog M."/>
            <person name="Hontelez J."/>
            <person name="Verver J."/>
            <person name="Yang W.-C."/>
            <person name="Schijlen E."/>
            <person name="Repin R."/>
            <person name="Schilthuizen M."/>
            <person name="Schranz E."/>
            <person name="Heidstra R."/>
            <person name="Miyata K."/>
            <person name="Fedorova E."/>
            <person name="Kohlen W."/>
            <person name="Bisseling T."/>
            <person name="Smit S."/>
            <person name="Geurts R."/>
        </authorList>
    </citation>
    <scope>NUCLEOTIDE SEQUENCE [LARGE SCALE GENOMIC DNA]</scope>
    <source>
        <strain evidence="7">cv. RG33-2</strain>
    </source>
</reference>
<dbReference type="InterPro" id="IPR041118">
    <property type="entry name" value="Rx_N"/>
</dbReference>
<evidence type="ECO:0000256" key="1">
    <source>
        <dbReference type="ARBA" id="ARBA00022737"/>
    </source>
</evidence>
<dbReference type="GO" id="GO:0006952">
    <property type="term" value="P:defense response"/>
    <property type="evidence" value="ECO:0007669"/>
    <property type="project" value="UniProtKB-KW"/>
</dbReference>
<proteinExistence type="predicted"/>
<dbReference type="InterPro" id="IPR027417">
    <property type="entry name" value="P-loop_NTPase"/>
</dbReference>
<feature type="domain" description="Disease resistance N-terminal" evidence="5">
    <location>
        <begin position="5"/>
        <end position="89"/>
    </location>
</feature>
<dbReference type="CDD" id="cd14798">
    <property type="entry name" value="RX-CC_like"/>
    <property type="match status" value="1"/>
</dbReference>
<dbReference type="AlphaFoldDB" id="A0A2P5ECV2"/>
<dbReference type="Proteomes" id="UP000237000">
    <property type="component" value="Unassembled WGS sequence"/>
</dbReference>
<evidence type="ECO:0000313" key="7">
    <source>
        <dbReference type="Proteomes" id="UP000237000"/>
    </source>
</evidence>
<gene>
    <name evidence="6" type="ORF">TorRG33x02_207830</name>
</gene>
<dbReference type="InParanoid" id="A0A2P5ECV2"/>
<dbReference type="InterPro" id="IPR002182">
    <property type="entry name" value="NB-ARC"/>
</dbReference>
<dbReference type="PANTHER" id="PTHR19338:SF66">
    <property type="entry name" value="NB-ARC DOMAIN-CONTAINING PROTEIN"/>
    <property type="match status" value="1"/>
</dbReference>
<dbReference type="Pfam" id="PF18052">
    <property type="entry name" value="Rx_N"/>
    <property type="match status" value="1"/>
</dbReference>
<dbReference type="PANTHER" id="PTHR19338">
    <property type="entry name" value="TRANSLOCASE OF INNER MITOCHONDRIAL MEMBRANE 13 HOMOLOG"/>
    <property type="match status" value="1"/>
</dbReference>